<dbReference type="GO" id="GO:0003677">
    <property type="term" value="F:DNA binding"/>
    <property type="evidence" value="ECO:0007669"/>
    <property type="project" value="UniProtKB-KW"/>
</dbReference>
<evidence type="ECO:0000259" key="3">
    <source>
        <dbReference type="Pfam" id="PF00210"/>
    </source>
</evidence>
<proteinExistence type="inferred from homology"/>
<dbReference type="Proteomes" id="UP000199072">
    <property type="component" value="Unassembled WGS sequence"/>
</dbReference>
<dbReference type="PROSITE" id="PS00819">
    <property type="entry name" value="DPS_2"/>
    <property type="match status" value="1"/>
</dbReference>
<dbReference type="AlphaFoldDB" id="A0A1G7EZF4"/>
<dbReference type="STRING" id="1391627.SAMN05216464_108228"/>
<protein>
    <submittedName>
        <fullName evidence="4">Starvation-inducible DNA-binding protein</fullName>
    </submittedName>
</protein>
<dbReference type="GO" id="GO:0016722">
    <property type="term" value="F:oxidoreductase activity, acting on metal ions"/>
    <property type="evidence" value="ECO:0007669"/>
    <property type="project" value="InterPro"/>
</dbReference>
<accession>A0A1G7EZF4</accession>
<feature type="domain" description="Ferritin/DPS" evidence="3">
    <location>
        <begin position="18"/>
        <end position="157"/>
    </location>
</feature>
<gene>
    <name evidence="4" type="ORF">SAMN05216464_108228</name>
</gene>
<evidence type="ECO:0000313" key="5">
    <source>
        <dbReference type="Proteomes" id="UP000199072"/>
    </source>
</evidence>
<dbReference type="PANTHER" id="PTHR42932">
    <property type="entry name" value="GENERAL STRESS PROTEIN 20U"/>
    <property type="match status" value="1"/>
</dbReference>
<dbReference type="CDD" id="cd01043">
    <property type="entry name" value="DPS"/>
    <property type="match status" value="1"/>
</dbReference>
<keyword evidence="4" id="KW-0238">DNA-binding</keyword>
<dbReference type="InterPro" id="IPR009078">
    <property type="entry name" value="Ferritin-like_SF"/>
</dbReference>
<sequence>MNAKEISLEEGKVRPVVDHLNDLLANYHIHYQKLRGCHWNVKGPSFFTLHLKFEELYTAALLTIDELAERILSLGKPPYSTFKDYIETSEIKEIQTIGLKDTLMVKAIIADLAALIAKEREILDITAEAGDDGTNDMVNRFMQFNEKNTWMLRSFVNED</sequence>
<dbReference type="PRINTS" id="PR01346">
    <property type="entry name" value="HELNAPAPROT"/>
</dbReference>
<dbReference type="EMBL" id="FNAI01000008">
    <property type="protein sequence ID" value="SDE69058.1"/>
    <property type="molecule type" value="Genomic_DNA"/>
</dbReference>
<dbReference type="RefSeq" id="WP_091151166.1">
    <property type="nucleotide sequence ID" value="NZ_FNAI01000008.1"/>
</dbReference>
<dbReference type="PROSITE" id="PS00818">
    <property type="entry name" value="DPS_1"/>
    <property type="match status" value="1"/>
</dbReference>
<reference evidence="4 5" key="1">
    <citation type="submission" date="2016-10" db="EMBL/GenBank/DDBJ databases">
        <authorList>
            <person name="de Groot N.N."/>
        </authorList>
    </citation>
    <scope>NUCLEOTIDE SEQUENCE [LARGE SCALE GENOMIC DNA]</scope>
    <source>
        <strain evidence="4 5">47C3B</strain>
    </source>
</reference>
<dbReference type="Gene3D" id="1.20.1260.10">
    <property type="match status" value="1"/>
</dbReference>
<dbReference type="InterPro" id="IPR012347">
    <property type="entry name" value="Ferritin-like"/>
</dbReference>
<dbReference type="GO" id="GO:0008199">
    <property type="term" value="F:ferric iron binding"/>
    <property type="evidence" value="ECO:0007669"/>
    <property type="project" value="InterPro"/>
</dbReference>
<evidence type="ECO:0000313" key="4">
    <source>
        <dbReference type="EMBL" id="SDE69058.1"/>
    </source>
</evidence>
<comment type="similarity">
    <text evidence="1 2">Belongs to the Dps family.</text>
</comment>
<dbReference type="SUPFAM" id="SSF47240">
    <property type="entry name" value="Ferritin-like"/>
    <property type="match status" value="1"/>
</dbReference>
<dbReference type="InterPro" id="IPR023188">
    <property type="entry name" value="DPS_DNA-bd_CS"/>
</dbReference>
<organism evidence="4 5">
    <name type="scientific">Mucilaginibacter pineti</name>
    <dbReference type="NCBI Taxonomy" id="1391627"/>
    <lineage>
        <taxon>Bacteria</taxon>
        <taxon>Pseudomonadati</taxon>
        <taxon>Bacteroidota</taxon>
        <taxon>Sphingobacteriia</taxon>
        <taxon>Sphingobacteriales</taxon>
        <taxon>Sphingobacteriaceae</taxon>
        <taxon>Mucilaginibacter</taxon>
    </lineage>
</organism>
<dbReference type="PIRSF" id="PIRSF005900">
    <property type="entry name" value="Dps"/>
    <property type="match status" value="1"/>
</dbReference>
<evidence type="ECO:0000256" key="1">
    <source>
        <dbReference type="ARBA" id="ARBA00009497"/>
    </source>
</evidence>
<keyword evidence="5" id="KW-1185">Reference proteome</keyword>
<dbReference type="OrthoDB" id="9797023at2"/>
<dbReference type="InterPro" id="IPR008331">
    <property type="entry name" value="Ferritin_DPS_dom"/>
</dbReference>
<dbReference type="PANTHER" id="PTHR42932:SF1">
    <property type="entry name" value="GENERAL STRESS PROTEIN 20U"/>
    <property type="match status" value="1"/>
</dbReference>
<dbReference type="Pfam" id="PF00210">
    <property type="entry name" value="Ferritin"/>
    <property type="match status" value="1"/>
</dbReference>
<name>A0A1G7EZF4_9SPHI</name>
<dbReference type="InterPro" id="IPR002177">
    <property type="entry name" value="DPS_DNA-bd"/>
</dbReference>
<evidence type="ECO:0000256" key="2">
    <source>
        <dbReference type="RuleBase" id="RU003875"/>
    </source>
</evidence>